<accession>A0A6P0HMH5</accession>
<name>A0A6P0HMH5_9ACTN</name>
<proteinExistence type="predicted"/>
<dbReference type="PANTHER" id="PTHR40765:SF2">
    <property type="entry name" value="ESX-2 SECRETION SYSTEM ATPASE ECCB2"/>
    <property type="match status" value="1"/>
</dbReference>
<keyword evidence="2" id="KW-0472">Membrane</keyword>
<dbReference type="RefSeq" id="WP_163773347.1">
    <property type="nucleotide sequence ID" value="NZ_JAAGXA010000012.1"/>
</dbReference>
<dbReference type="NCBIfam" id="TIGR03919">
    <property type="entry name" value="T7SS_EccB"/>
    <property type="match status" value="1"/>
</dbReference>
<dbReference type="Gene3D" id="3.30.2390.20">
    <property type="entry name" value="Type VII secretion system EccB, repeat 1 domain"/>
    <property type="match status" value="1"/>
</dbReference>
<keyword evidence="2" id="KW-0812">Transmembrane</keyword>
<dbReference type="EMBL" id="JAAGXA010000012">
    <property type="protein sequence ID" value="NEN79796.1"/>
    <property type="molecule type" value="Genomic_DNA"/>
</dbReference>
<dbReference type="Proteomes" id="UP000468687">
    <property type="component" value="Unassembled WGS sequence"/>
</dbReference>
<dbReference type="AlphaFoldDB" id="A0A6P0HMH5"/>
<sequence>MATKRDLVEAYSFSRRRLVTAFVSGAPGGREVEPSRPGRAIIGGIAITVLVLAAAAVLGFLKPRPNAGWADSEGVVLAEDSVQLYLVQVGENGEDTVLVPIVNATSARLILGSDLNPTTVPEEEINKYEQADAIGIPEAPVAMPGGDALVRTGWTGCTTNGGGFQVAVASDPSVEVDEQAAMVVSSGGAYFLLAPGQPDANGTPRVFRMEIPSAEAAAELLEVLEGPVPEDVVEVPRDWVDLFPAAPPLGIDAFDFEGQLDQPGQGIEGLTLSNGNAALTGMLVLDRNGDEVVLTADGYREMSDFGAAVYRTLPNIGEPSQVTGDIGDRYADPAPNDVWPTDRPELRQDATAQQPCVVLSTHDDVPPTVSLAFRPSAPAAAEGVGADEVRTFVERGSGAVVRVGGFTDTRVGDAFLVDSQGVRYALPGDALTQLGYGIDDAPVVPTAWIEHFGCGVTLTREEALRPIGSSAQADRTCTPVAPGEEAPAEEGAEAEAGAGG</sequence>
<dbReference type="Pfam" id="PF05108">
    <property type="entry name" value="T7SS_ESX1_EccB"/>
    <property type="match status" value="1"/>
</dbReference>
<feature type="transmembrane region" description="Helical" evidence="2">
    <location>
        <begin position="40"/>
        <end position="61"/>
    </location>
</feature>
<keyword evidence="2" id="KW-1133">Transmembrane helix</keyword>
<evidence type="ECO:0000256" key="2">
    <source>
        <dbReference type="SAM" id="Phobius"/>
    </source>
</evidence>
<evidence type="ECO:0000256" key="1">
    <source>
        <dbReference type="SAM" id="MobiDB-lite"/>
    </source>
</evidence>
<keyword evidence="4" id="KW-1185">Reference proteome</keyword>
<gene>
    <name evidence="3" type="primary">eccB</name>
    <name evidence="3" type="ORF">G3T38_16120</name>
</gene>
<evidence type="ECO:0000313" key="3">
    <source>
        <dbReference type="EMBL" id="NEN79796.1"/>
    </source>
</evidence>
<protein>
    <submittedName>
        <fullName evidence="3">Type VII secretion protein EccB</fullName>
    </submittedName>
</protein>
<dbReference type="GO" id="GO:0005576">
    <property type="term" value="C:extracellular region"/>
    <property type="evidence" value="ECO:0007669"/>
    <property type="project" value="TreeGrafter"/>
</dbReference>
<dbReference type="PANTHER" id="PTHR40765">
    <property type="entry name" value="ESX-2 SECRETION SYSTEM ATPASE ECCB2"/>
    <property type="match status" value="1"/>
</dbReference>
<evidence type="ECO:0000313" key="4">
    <source>
        <dbReference type="Proteomes" id="UP000468687"/>
    </source>
</evidence>
<reference evidence="3 4" key="1">
    <citation type="journal article" date="2014" name="Int. J. Syst. Evol. Microbiol.">
        <title>Nocardioides zeae sp. nov., isolated from the stem of Zea mays.</title>
        <authorList>
            <person name="Glaeser S.P."/>
            <person name="McInroy J.A."/>
            <person name="Busse H.J."/>
            <person name="Kampfer P."/>
        </authorList>
    </citation>
    <scope>NUCLEOTIDE SEQUENCE [LARGE SCALE GENOMIC DNA]</scope>
    <source>
        <strain evidence="3 4">JCM 30728</strain>
    </source>
</reference>
<feature type="region of interest" description="Disordered" evidence="1">
    <location>
        <begin position="467"/>
        <end position="500"/>
    </location>
</feature>
<comment type="caution">
    <text evidence="3">The sequence shown here is derived from an EMBL/GenBank/DDBJ whole genome shotgun (WGS) entry which is preliminary data.</text>
</comment>
<organism evidence="3 4">
    <name type="scientific">Nocardioides zeae</name>
    <dbReference type="NCBI Taxonomy" id="1457234"/>
    <lineage>
        <taxon>Bacteria</taxon>
        <taxon>Bacillati</taxon>
        <taxon>Actinomycetota</taxon>
        <taxon>Actinomycetes</taxon>
        <taxon>Propionibacteriales</taxon>
        <taxon>Nocardioidaceae</taxon>
        <taxon>Nocardioides</taxon>
    </lineage>
</organism>
<dbReference type="InterPro" id="IPR007795">
    <property type="entry name" value="T7SS_EccB"/>
</dbReference>
<dbReference type="InterPro" id="IPR044857">
    <property type="entry name" value="T7SS_EccB_R1"/>
</dbReference>